<protein>
    <submittedName>
        <fullName evidence="2">Uncharacterized protein</fullName>
    </submittedName>
</protein>
<sequence>MEDDRTSTSSQRLSSTFKTPIDSPEDNITAIPIIRPEPFPKAKSRDIPSSVQELVYGSKEAAVRTSAKSLCRHNELIFSSQEAYGARKDRAHSEGLETHFLQTKGPTNKSLVEKPKHFAKGPEEEVGPRKGQPPWRSSSSLQKEEYTSKCAKQGQARPKEQSEAQGKIQAEQALPEKSQNSKERKDSHGQCDQYGKNSDGVQRQGGGNNEVIISKEIYLLKLVIHFETCNKQILEKLDNFKYIQWKLVREILQVKESQKTIIGLESVTKYNILSFMHICERIKSKVTLLNQPDDNFISFITKQLEELSIEVQDLENSTGHNEALFQELLEKSDKERLELKEYI</sequence>
<feature type="compositionally biased region" description="Basic and acidic residues" evidence="1">
    <location>
        <begin position="111"/>
        <end position="128"/>
    </location>
</feature>
<feature type="region of interest" description="Disordered" evidence="1">
    <location>
        <begin position="1"/>
        <end position="27"/>
    </location>
</feature>
<evidence type="ECO:0000256" key="1">
    <source>
        <dbReference type="SAM" id="MobiDB-lite"/>
    </source>
</evidence>
<feature type="region of interest" description="Disordered" evidence="1">
    <location>
        <begin position="84"/>
        <end position="206"/>
    </location>
</feature>
<proteinExistence type="predicted"/>
<feature type="compositionally biased region" description="Basic and acidic residues" evidence="1">
    <location>
        <begin position="85"/>
        <end position="97"/>
    </location>
</feature>
<organism evidence="2 3">
    <name type="scientific">Austropuccinia psidii MF-1</name>
    <dbReference type="NCBI Taxonomy" id="1389203"/>
    <lineage>
        <taxon>Eukaryota</taxon>
        <taxon>Fungi</taxon>
        <taxon>Dikarya</taxon>
        <taxon>Basidiomycota</taxon>
        <taxon>Pucciniomycotina</taxon>
        <taxon>Pucciniomycetes</taxon>
        <taxon>Pucciniales</taxon>
        <taxon>Sphaerophragmiaceae</taxon>
        <taxon>Austropuccinia</taxon>
    </lineage>
</organism>
<feature type="compositionally biased region" description="Basic and acidic residues" evidence="1">
    <location>
        <begin position="179"/>
        <end position="189"/>
    </location>
</feature>
<evidence type="ECO:0000313" key="2">
    <source>
        <dbReference type="EMBL" id="MBW0528053.1"/>
    </source>
</evidence>
<reference evidence="2" key="1">
    <citation type="submission" date="2021-03" db="EMBL/GenBank/DDBJ databases">
        <title>Draft genome sequence of rust myrtle Austropuccinia psidii MF-1, a brazilian biotype.</title>
        <authorList>
            <person name="Quecine M.C."/>
            <person name="Pachon D.M.R."/>
            <person name="Bonatelli M.L."/>
            <person name="Correr F.H."/>
            <person name="Franceschini L.M."/>
            <person name="Leite T.F."/>
            <person name="Margarido G.R.A."/>
            <person name="Almeida C.A."/>
            <person name="Ferrarezi J.A."/>
            <person name="Labate C.A."/>
        </authorList>
    </citation>
    <scope>NUCLEOTIDE SEQUENCE</scope>
    <source>
        <strain evidence="2">MF-1</strain>
    </source>
</reference>
<comment type="caution">
    <text evidence="2">The sequence shown here is derived from an EMBL/GenBank/DDBJ whole genome shotgun (WGS) entry which is preliminary data.</text>
</comment>
<dbReference type="Proteomes" id="UP000765509">
    <property type="component" value="Unassembled WGS sequence"/>
</dbReference>
<keyword evidence="3" id="KW-1185">Reference proteome</keyword>
<evidence type="ECO:0000313" key="3">
    <source>
        <dbReference type="Proteomes" id="UP000765509"/>
    </source>
</evidence>
<dbReference type="EMBL" id="AVOT02034043">
    <property type="protein sequence ID" value="MBW0528053.1"/>
    <property type="molecule type" value="Genomic_DNA"/>
</dbReference>
<accession>A0A9Q3I4U5</accession>
<dbReference type="OrthoDB" id="2436455at2759"/>
<dbReference type="AlphaFoldDB" id="A0A9Q3I4U5"/>
<feature type="compositionally biased region" description="Polar residues" evidence="1">
    <location>
        <begin position="100"/>
        <end position="110"/>
    </location>
</feature>
<feature type="compositionally biased region" description="Low complexity" evidence="1">
    <location>
        <begin position="7"/>
        <end position="16"/>
    </location>
</feature>
<name>A0A9Q3I4U5_9BASI</name>
<gene>
    <name evidence="2" type="ORF">O181_067768</name>
</gene>